<evidence type="ECO:0000313" key="1">
    <source>
        <dbReference type="EMBL" id="KAJ3552200.1"/>
    </source>
</evidence>
<sequence>MQRQSLRQRGNARSPPVPLFDEQTVETENEEPDGGMLAFSQMLQSIGGGYTMGGLDDDDEIDSGVFLGDADEAKGM</sequence>
<evidence type="ECO:0000313" key="2">
    <source>
        <dbReference type="Proteomes" id="UP001148662"/>
    </source>
</evidence>
<proteinExistence type="predicted"/>
<dbReference type="EMBL" id="JANHOG010000692">
    <property type="protein sequence ID" value="KAJ3552200.1"/>
    <property type="molecule type" value="Genomic_DNA"/>
</dbReference>
<keyword evidence="2" id="KW-1185">Reference proteome</keyword>
<organism evidence="1 2">
    <name type="scientific">Phlebia brevispora</name>
    <dbReference type="NCBI Taxonomy" id="194682"/>
    <lineage>
        <taxon>Eukaryota</taxon>
        <taxon>Fungi</taxon>
        <taxon>Dikarya</taxon>
        <taxon>Basidiomycota</taxon>
        <taxon>Agaricomycotina</taxon>
        <taxon>Agaricomycetes</taxon>
        <taxon>Polyporales</taxon>
        <taxon>Meruliaceae</taxon>
        <taxon>Phlebia</taxon>
    </lineage>
</organism>
<name>A0ACC1T3D6_9APHY</name>
<gene>
    <name evidence="1" type="ORF">NM688_g4277</name>
</gene>
<accession>A0ACC1T3D6</accession>
<comment type="caution">
    <text evidence="1">The sequence shown here is derived from an EMBL/GenBank/DDBJ whole genome shotgun (WGS) entry which is preliminary data.</text>
</comment>
<protein>
    <submittedName>
        <fullName evidence="1">Uncharacterized protein</fullName>
    </submittedName>
</protein>
<dbReference type="Proteomes" id="UP001148662">
    <property type="component" value="Unassembled WGS sequence"/>
</dbReference>
<reference evidence="1" key="1">
    <citation type="submission" date="2022-07" db="EMBL/GenBank/DDBJ databases">
        <title>Genome Sequence of Phlebia brevispora.</title>
        <authorList>
            <person name="Buettner E."/>
        </authorList>
    </citation>
    <scope>NUCLEOTIDE SEQUENCE</scope>
    <source>
        <strain evidence="1">MPL23</strain>
    </source>
</reference>